<dbReference type="GO" id="GO:0032259">
    <property type="term" value="P:methylation"/>
    <property type="evidence" value="ECO:0007669"/>
    <property type="project" value="UniProtKB-KW"/>
</dbReference>
<evidence type="ECO:0000313" key="3">
    <source>
        <dbReference type="Proteomes" id="UP001500449"/>
    </source>
</evidence>
<dbReference type="Pfam" id="PF13649">
    <property type="entry name" value="Methyltransf_25"/>
    <property type="match status" value="1"/>
</dbReference>
<keyword evidence="3" id="KW-1185">Reference proteome</keyword>
<keyword evidence="2" id="KW-0808">Transferase</keyword>
<name>A0ABN2NEY6_9PSEU</name>
<proteinExistence type="predicted"/>
<dbReference type="Gene3D" id="3.40.50.150">
    <property type="entry name" value="Vaccinia Virus protein VP39"/>
    <property type="match status" value="1"/>
</dbReference>
<dbReference type="RefSeq" id="WP_344422153.1">
    <property type="nucleotide sequence ID" value="NZ_BAAAQK010000019.1"/>
</dbReference>
<feature type="domain" description="Methyltransferase" evidence="1">
    <location>
        <begin position="44"/>
        <end position="130"/>
    </location>
</feature>
<protein>
    <submittedName>
        <fullName evidence="2">Class I SAM-dependent methyltransferase</fullName>
    </submittedName>
</protein>
<evidence type="ECO:0000259" key="1">
    <source>
        <dbReference type="Pfam" id="PF13649"/>
    </source>
</evidence>
<reference evidence="2 3" key="1">
    <citation type="journal article" date="2019" name="Int. J. Syst. Evol. Microbiol.">
        <title>The Global Catalogue of Microorganisms (GCM) 10K type strain sequencing project: providing services to taxonomists for standard genome sequencing and annotation.</title>
        <authorList>
            <consortium name="The Broad Institute Genomics Platform"/>
            <consortium name="The Broad Institute Genome Sequencing Center for Infectious Disease"/>
            <person name="Wu L."/>
            <person name="Ma J."/>
        </authorList>
    </citation>
    <scope>NUCLEOTIDE SEQUENCE [LARGE SCALE GENOMIC DNA]</scope>
    <source>
        <strain evidence="2 3">JCM 16009</strain>
    </source>
</reference>
<dbReference type="GO" id="GO:0008168">
    <property type="term" value="F:methyltransferase activity"/>
    <property type="evidence" value="ECO:0007669"/>
    <property type="project" value="UniProtKB-KW"/>
</dbReference>
<organism evidence="2 3">
    <name type="scientific">Pseudonocardia ailaonensis</name>
    <dbReference type="NCBI Taxonomy" id="367279"/>
    <lineage>
        <taxon>Bacteria</taxon>
        <taxon>Bacillati</taxon>
        <taxon>Actinomycetota</taxon>
        <taxon>Actinomycetes</taxon>
        <taxon>Pseudonocardiales</taxon>
        <taxon>Pseudonocardiaceae</taxon>
        <taxon>Pseudonocardia</taxon>
    </lineage>
</organism>
<dbReference type="SUPFAM" id="SSF53335">
    <property type="entry name" value="S-adenosyl-L-methionine-dependent methyltransferases"/>
    <property type="match status" value="1"/>
</dbReference>
<gene>
    <name evidence="2" type="ORF">GCM10009836_51220</name>
</gene>
<dbReference type="InterPro" id="IPR041698">
    <property type="entry name" value="Methyltransf_25"/>
</dbReference>
<keyword evidence="2" id="KW-0489">Methyltransferase</keyword>
<dbReference type="CDD" id="cd02440">
    <property type="entry name" value="AdoMet_MTases"/>
    <property type="match status" value="1"/>
</dbReference>
<dbReference type="InterPro" id="IPR029063">
    <property type="entry name" value="SAM-dependent_MTases_sf"/>
</dbReference>
<dbReference type="Proteomes" id="UP001500449">
    <property type="component" value="Unassembled WGS sequence"/>
</dbReference>
<sequence length="205" mass="21475">MTQTGSEFWEQRYLDTDPTWGTRPNAALVALLGDLPATPGRSCELACGQGGDALWLAGLGWDVTAVDVSPTAVGRVRQAAAATGLTVTAIAADLAETAPPTGPFDLLHASYFHSPVEIPRAAILRRAAAEVTVGGRLALVDHGSAAPWSWNQDAVFPTPAQVLAELDLGPGWTVERCENVPRVATGPDGETATVQDTVLLLRRTA</sequence>
<evidence type="ECO:0000313" key="2">
    <source>
        <dbReference type="EMBL" id="GAA1864617.1"/>
    </source>
</evidence>
<comment type="caution">
    <text evidence="2">The sequence shown here is derived from an EMBL/GenBank/DDBJ whole genome shotgun (WGS) entry which is preliminary data.</text>
</comment>
<accession>A0ABN2NEY6</accession>
<dbReference type="EMBL" id="BAAAQK010000019">
    <property type="protein sequence ID" value="GAA1864617.1"/>
    <property type="molecule type" value="Genomic_DNA"/>
</dbReference>